<dbReference type="InterPro" id="IPR036390">
    <property type="entry name" value="WH_DNA-bd_sf"/>
</dbReference>
<comment type="caution">
    <text evidence="7">The sequence shown here is derived from an EMBL/GenBank/DDBJ whole genome shotgun (WGS) entry which is preliminary data.</text>
</comment>
<dbReference type="Gene3D" id="1.10.10.10">
    <property type="entry name" value="Winged helix-like DNA-binding domain superfamily/Winged helix DNA-binding domain"/>
    <property type="match status" value="1"/>
</dbReference>
<dbReference type="Pfam" id="PF00538">
    <property type="entry name" value="Linker_histone"/>
    <property type="match status" value="1"/>
</dbReference>
<protein>
    <recommendedName>
        <fullName evidence="1">Histone H1</fullName>
    </recommendedName>
</protein>
<keyword evidence="4" id="KW-0539">Nucleus</keyword>
<dbReference type="Proteomes" id="UP001221898">
    <property type="component" value="Unassembled WGS sequence"/>
</dbReference>
<comment type="subcellular location">
    <subcellularLocation>
        <location evidence="4">Nucleus</location>
    </subcellularLocation>
</comment>
<sequence length="189" mass="19785">MSPSAPLPPAAKTPRKRSSKPKKTGPTVSDLIMTAVSASKERGGVSLVALKKALAVCGYDVVKNNARVKIAIKRLVSKGGLIQTKGTGASGSFKANKQVVPKKKKPAKKRPAAKAKKPAAKKRKVAPAKKTSGAKKSPKKATKKPAAAKKPKSPKKTKKPKARMARTPKAAKPMAATRKTTRAKTAVAQ</sequence>
<dbReference type="GO" id="GO:0005634">
    <property type="term" value="C:nucleus"/>
    <property type="evidence" value="ECO:0007669"/>
    <property type="project" value="UniProtKB-SubCell"/>
</dbReference>
<name>A0AAD7WLN4_9TELE</name>
<feature type="compositionally biased region" description="Basic residues" evidence="5">
    <location>
        <begin position="13"/>
        <end position="23"/>
    </location>
</feature>
<evidence type="ECO:0000256" key="3">
    <source>
        <dbReference type="ARBA" id="ARBA00023125"/>
    </source>
</evidence>
<keyword evidence="3 4" id="KW-0238">DNA-binding</keyword>
<evidence type="ECO:0000256" key="5">
    <source>
        <dbReference type="SAM" id="MobiDB-lite"/>
    </source>
</evidence>
<dbReference type="GO" id="GO:0006334">
    <property type="term" value="P:nucleosome assembly"/>
    <property type="evidence" value="ECO:0007669"/>
    <property type="project" value="InterPro"/>
</dbReference>
<evidence type="ECO:0000256" key="4">
    <source>
        <dbReference type="RuleBase" id="RU003894"/>
    </source>
</evidence>
<dbReference type="PROSITE" id="PS51504">
    <property type="entry name" value="H15"/>
    <property type="match status" value="1"/>
</dbReference>
<reference evidence="7" key="1">
    <citation type="journal article" date="2023" name="Science">
        <title>Genome structures resolve the early diversification of teleost fishes.</title>
        <authorList>
            <person name="Parey E."/>
            <person name="Louis A."/>
            <person name="Montfort J."/>
            <person name="Bouchez O."/>
            <person name="Roques C."/>
            <person name="Iampietro C."/>
            <person name="Lluch J."/>
            <person name="Castinel A."/>
            <person name="Donnadieu C."/>
            <person name="Desvignes T."/>
            <person name="Floi Bucao C."/>
            <person name="Jouanno E."/>
            <person name="Wen M."/>
            <person name="Mejri S."/>
            <person name="Dirks R."/>
            <person name="Jansen H."/>
            <person name="Henkel C."/>
            <person name="Chen W.J."/>
            <person name="Zahm M."/>
            <person name="Cabau C."/>
            <person name="Klopp C."/>
            <person name="Thompson A.W."/>
            <person name="Robinson-Rechavi M."/>
            <person name="Braasch I."/>
            <person name="Lecointre G."/>
            <person name="Bobe J."/>
            <person name="Postlethwait J.H."/>
            <person name="Berthelot C."/>
            <person name="Roest Crollius H."/>
            <person name="Guiguen Y."/>
        </authorList>
    </citation>
    <scope>NUCLEOTIDE SEQUENCE</scope>
    <source>
        <strain evidence="7">NC1722</strain>
    </source>
</reference>
<feature type="region of interest" description="Disordered" evidence="5">
    <location>
        <begin position="79"/>
        <end position="189"/>
    </location>
</feature>
<keyword evidence="4" id="KW-0158">Chromosome</keyword>
<evidence type="ECO:0000313" key="8">
    <source>
        <dbReference type="Proteomes" id="UP001221898"/>
    </source>
</evidence>
<dbReference type="EMBL" id="JAINUG010000069">
    <property type="protein sequence ID" value="KAJ8401606.1"/>
    <property type="molecule type" value="Genomic_DNA"/>
</dbReference>
<dbReference type="CDD" id="cd00073">
    <property type="entry name" value="H15"/>
    <property type="match status" value="1"/>
</dbReference>
<dbReference type="PRINTS" id="PR00624">
    <property type="entry name" value="HISTONEH5"/>
</dbReference>
<keyword evidence="2" id="KW-0007">Acetylation</keyword>
<evidence type="ECO:0000259" key="6">
    <source>
        <dbReference type="PROSITE" id="PS51504"/>
    </source>
</evidence>
<dbReference type="InterPro" id="IPR036388">
    <property type="entry name" value="WH-like_DNA-bd_sf"/>
</dbReference>
<dbReference type="SMART" id="SM00526">
    <property type="entry name" value="H15"/>
    <property type="match status" value="1"/>
</dbReference>
<evidence type="ECO:0000256" key="2">
    <source>
        <dbReference type="ARBA" id="ARBA00022990"/>
    </source>
</evidence>
<feature type="compositionally biased region" description="Low complexity" evidence="5">
    <location>
        <begin position="167"/>
        <end position="189"/>
    </location>
</feature>
<feature type="domain" description="H15" evidence="6">
    <location>
        <begin position="24"/>
        <end position="97"/>
    </location>
</feature>
<dbReference type="SUPFAM" id="SSF46785">
    <property type="entry name" value="Winged helix' DNA-binding domain"/>
    <property type="match status" value="1"/>
</dbReference>
<comment type="similarity">
    <text evidence="4">Belongs to the histone H1/H5 family.</text>
</comment>
<dbReference type="InterPro" id="IPR005818">
    <property type="entry name" value="Histone_H1/H5_H15"/>
</dbReference>
<dbReference type="FunFam" id="1.10.10.10:FF:000075">
    <property type="entry name" value="Histone H1 like"/>
    <property type="match status" value="1"/>
</dbReference>
<feature type="region of interest" description="Disordered" evidence="5">
    <location>
        <begin position="1"/>
        <end position="28"/>
    </location>
</feature>
<dbReference type="GO" id="GO:0000786">
    <property type="term" value="C:nucleosome"/>
    <property type="evidence" value="ECO:0007669"/>
    <property type="project" value="InterPro"/>
</dbReference>
<proteinExistence type="inferred from homology"/>
<gene>
    <name evidence="7" type="ORF">AAFF_G00379230</name>
</gene>
<accession>A0AAD7WLN4</accession>
<feature type="compositionally biased region" description="Basic residues" evidence="5">
    <location>
        <begin position="100"/>
        <end position="166"/>
    </location>
</feature>
<organism evidence="7 8">
    <name type="scientific">Aldrovandia affinis</name>
    <dbReference type="NCBI Taxonomy" id="143900"/>
    <lineage>
        <taxon>Eukaryota</taxon>
        <taxon>Metazoa</taxon>
        <taxon>Chordata</taxon>
        <taxon>Craniata</taxon>
        <taxon>Vertebrata</taxon>
        <taxon>Euteleostomi</taxon>
        <taxon>Actinopterygii</taxon>
        <taxon>Neopterygii</taxon>
        <taxon>Teleostei</taxon>
        <taxon>Notacanthiformes</taxon>
        <taxon>Halosauridae</taxon>
        <taxon>Aldrovandia</taxon>
    </lineage>
</organism>
<dbReference type="AlphaFoldDB" id="A0AAD7WLN4"/>
<keyword evidence="8" id="KW-1185">Reference proteome</keyword>
<dbReference type="GO" id="GO:0003677">
    <property type="term" value="F:DNA binding"/>
    <property type="evidence" value="ECO:0007669"/>
    <property type="project" value="UniProtKB-KW"/>
</dbReference>
<feature type="compositionally biased region" description="Pro residues" evidence="5">
    <location>
        <begin position="1"/>
        <end position="11"/>
    </location>
</feature>
<dbReference type="GO" id="GO:0030527">
    <property type="term" value="F:structural constituent of chromatin"/>
    <property type="evidence" value="ECO:0007669"/>
    <property type="project" value="InterPro"/>
</dbReference>
<evidence type="ECO:0000256" key="1">
    <source>
        <dbReference type="ARBA" id="ARBA00020833"/>
    </source>
</evidence>
<dbReference type="InterPro" id="IPR005819">
    <property type="entry name" value="H1/H5"/>
</dbReference>
<evidence type="ECO:0000313" key="7">
    <source>
        <dbReference type="EMBL" id="KAJ8401606.1"/>
    </source>
</evidence>